<evidence type="ECO:0000313" key="5">
    <source>
        <dbReference type="EMBL" id="RZS85174.1"/>
    </source>
</evidence>
<reference evidence="5 6" key="1">
    <citation type="submission" date="2019-02" db="EMBL/GenBank/DDBJ databases">
        <title>Genomic Encyclopedia of Type Strains, Phase IV (KMG-IV): sequencing the most valuable type-strain genomes for metagenomic binning, comparative biology and taxonomic classification.</title>
        <authorList>
            <person name="Goeker M."/>
        </authorList>
    </citation>
    <scope>NUCLEOTIDE SEQUENCE [LARGE SCALE GENOMIC DNA]</scope>
    <source>
        <strain evidence="5 6">K24</strain>
    </source>
</reference>
<dbReference type="Pfam" id="PF01494">
    <property type="entry name" value="FAD_binding_3"/>
    <property type="match status" value="1"/>
</dbReference>
<dbReference type="GO" id="GO:0071949">
    <property type="term" value="F:FAD binding"/>
    <property type="evidence" value="ECO:0007669"/>
    <property type="project" value="InterPro"/>
</dbReference>
<protein>
    <submittedName>
        <fullName evidence="5">2-polyprenyl-6-methoxyphenol hydroxylase-like FAD-dependent oxidoreductase</fullName>
    </submittedName>
</protein>
<dbReference type="Pfam" id="PF21274">
    <property type="entry name" value="Rng_hyd_C"/>
    <property type="match status" value="1"/>
</dbReference>
<dbReference type="InterPro" id="IPR036188">
    <property type="entry name" value="FAD/NAD-bd_sf"/>
</dbReference>
<dbReference type="GO" id="GO:0016709">
    <property type="term" value="F:oxidoreductase activity, acting on paired donors, with incorporation or reduction of molecular oxygen, NAD(P)H as one donor, and incorporation of one atom of oxygen"/>
    <property type="evidence" value="ECO:0007669"/>
    <property type="project" value="UniProtKB-ARBA"/>
</dbReference>
<dbReference type="OrthoDB" id="3443359at2"/>
<dbReference type="EMBL" id="SGXC01000001">
    <property type="protein sequence ID" value="RZS85174.1"/>
    <property type="molecule type" value="Genomic_DNA"/>
</dbReference>
<feature type="domain" description="FAD-binding" evidence="4">
    <location>
        <begin position="7"/>
        <end position="360"/>
    </location>
</feature>
<proteinExistence type="predicted"/>
<evidence type="ECO:0000313" key="6">
    <source>
        <dbReference type="Proteomes" id="UP000292445"/>
    </source>
</evidence>
<comment type="caution">
    <text evidence="5">The sequence shown here is derived from an EMBL/GenBank/DDBJ whole genome shotgun (WGS) entry which is preliminary data.</text>
</comment>
<dbReference type="PANTHER" id="PTHR43004">
    <property type="entry name" value="TRK SYSTEM POTASSIUM UPTAKE PROTEIN"/>
    <property type="match status" value="1"/>
</dbReference>
<evidence type="ECO:0000256" key="1">
    <source>
        <dbReference type="ARBA" id="ARBA00001974"/>
    </source>
</evidence>
<dbReference type="RefSeq" id="WP_130356431.1">
    <property type="nucleotide sequence ID" value="NZ_SGXC01000001.1"/>
</dbReference>
<dbReference type="PANTHER" id="PTHR43004:SF19">
    <property type="entry name" value="BINDING MONOOXYGENASE, PUTATIVE (JCVI)-RELATED"/>
    <property type="match status" value="1"/>
</dbReference>
<comment type="cofactor">
    <cofactor evidence="1">
        <name>FAD</name>
        <dbReference type="ChEBI" id="CHEBI:57692"/>
    </cofactor>
</comment>
<dbReference type="SUPFAM" id="SSF51905">
    <property type="entry name" value="FAD/NAD(P)-binding domain"/>
    <property type="match status" value="1"/>
</dbReference>
<dbReference type="AlphaFoldDB" id="A0A4Q7NJD4"/>
<keyword evidence="2" id="KW-0285">Flavoprotein</keyword>
<keyword evidence="3" id="KW-0274">FAD</keyword>
<name>A0A4Q7NJD4_9BURK</name>
<dbReference type="Proteomes" id="UP000292445">
    <property type="component" value="Unassembled WGS sequence"/>
</dbReference>
<dbReference type="PRINTS" id="PR00420">
    <property type="entry name" value="RNGMNOXGNASE"/>
</dbReference>
<keyword evidence="6" id="KW-1185">Reference proteome</keyword>
<dbReference type="Gene3D" id="3.30.9.10">
    <property type="entry name" value="D-Amino Acid Oxidase, subunit A, domain 2"/>
    <property type="match status" value="1"/>
</dbReference>
<accession>A0A4Q7NJD4</accession>
<evidence type="ECO:0000256" key="2">
    <source>
        <dbReference type="ARBA" id="ARBA00022630"/>
    </source>
</evidence>
<gene>
    <name evidence="5" type="ORF">EV675_1197</name>
</gene>
<dbReference type="Gene3D" id="3.50.50.60">
    <property type="entry name" value="FAD/NAD(P)-binding domain"/>
    <property type="match status" value="1"/>
</dbReference>
<evidence type="ECO:0000259" key="4">
    <source>
        <dbReference type="Pfam" id="PF01494"/>
    </source>
</evidence>
<dbReference type="Gene3D" id="3.40.30.120">
    <property type="match status" value="1"/>
</dbReference>
<sequence length="546" mass="60539">MTQADDIPVLIVGAGPVGLGLALDLSWRGIPCTILEQRDGSISTPKLGAVGVRTMEFCRRWGIAQRVRETPFNPDYRLDMVFCTSMTGHFLARHEYPSLRDDAPPDESPEKKWRCPQLWFDPLLTRCATEYPSLDLRYWHRLEGFEQDADGVWADVMDLKTEQRTKLRARYLVACDGAGSNVRRALGIDMAGTRALDHSAALFFRSPALTRSHDKGEAERYLFFGAEGFWGNISAMDGRELWRMTVVSNEAQVEQVCRDAEAWVRRGIGRDDVPFEVISALPWRRSQLTATRYGDRRVLIAGDAAHTMSPTGGFGMNTGMGDVVDLGWKLEAMLRGWGGDSLLDSYEVERQPVGVRNVNASAHNYFALKSVEDASELLEDSARGQAQRAQVGAAIAEATHTEWETLGIHLGYRYEDSPICVPDGTSAPPDHPRYYTPTTRPGHRAPHAWLDDGRSTLDLFGRGFVLVRLGAEPPDAAPLVEAARRRGVPLMVVDIVSPRVAELYERRLVLVRPDGHCAWRGDAAPADADAVIDVVRGAATRTDASR</sequence>
<dbReference type="InterPro" id="IPR050641">
    <property type="entry name" value="RIFMO-like"/>
</dbReference>
<dbReference type="NCBIfam" id="NF004780">
    <property type="entry name" value="PRK06126.1"/>
    <property type="match status" value="1"/>
</dbReference>
<evidence type="ECO:0000256" key="3">
    <source>
        <dbReference type="ARBA" id="ARBA00022827"/>
    </source>
</evidence>
<dbReference type="InterPro" id="IPR002938">
    <property type="entry name" value="FAD-bd"/>
</dbReference>
<organism evidence="5 6">
    <name type="scientific">Pigmentiphaga kullae</name>
    <dbReference type="NCBI Taxonomy" id="151784"/>
    <lineage>
        <taxon>Bacteria</taxon>
        <taxon>Pseudomonadati</taxon>
        <taxon>Pseudomonadota</taxon>
        <taxon>Betaproteobacteria</taxon>
        <taxon>Burkholderiales</taxon>
        <taxon>Alcaligenaceae</taxon>
        <taxon>Pigmentiphaga</taxon>
    </lineage>
</organism>